<dbReference type="GO" id="GO:0006397">
    <property type="term" value="P:mRNA processing"/>
    <property type="evidence" value="ECO:0007669"/>
    <property type="project" value="InterPro"/>
</dbReference>
<keyword evidence="4" id="KW-0539">Nucleus</keyword>
<name>A0A9P6RJV2_9FUNG</name>
<dbReference type="Proteomes" id="UP000738325">
    <property type="component" value="Unassembled WGS sequence"/>
</dbReference>
<evidence type="ECO:0000256" key="1">
    <source>
        <dbReference type="ARBA" id="ARBA00004123"/>
    </source>
</evidence>
<evidence type="ECO:0000256" key="3">
    <source>
        <dbReference type="ARBA" id="ARBA00023054"/>
    </source>
</evidence>
<evidence type="ECO:0000256" key="6">
    <source>
        <dbReference type="SAM" id="MobiDB-lite"/>
    </source>
</evidence>
<feature type="compositionally biased region" description="Polar residues" evidence="6">
    <location>
        <begin position="216"/>
        <end position="225"/>
    </location>
</feature>
<evidence type="ECO:0000256" key="5">
    <source>
        <dbReference type="SAM" id="Coils"/>
    </source>
</evidence>
<comment type="caution">
    <text evidence="7">The sequence shown here is derived from an EMBL/GenBank/DDBJ whole genome shotgun (WGS) entry which is preliminary data.</text>
</comment>
<dbReference type="EMBL" id="JAAAIP010000335">
    <property type="protein sequence ID" value="KAG0319175.1"/>
    <property type="molecule type" value="Genomic_DNA"/>
</dbReference>
<feature type="compositionally biased region" description="Low complexity" evidence="6">
    <location>
        <begin position="338"/>
        <end position="364"/>
    </location>
</feature>
<keyword evidence="8" id="KW-1185">Reference proteome</keyword>
<dbReference type="PANTHER" id="PTHR23405:SF5">
    <property type="entry name" value="THO COMPLEX SUBUNIT 7 HOMOLOG"/>
    <property type="match status" value="1"/>
</dbReference>
<comment type="subcellular location">
    <subcellularLocation>
        <location evidence="1">Nucleus</location>
    </subcellularLocation>
</comment>
<protein>
    <submittedName>
        <fullName evidence="7">THO complex subunit 7</fullName>
    </submittedName>
</protein>
<feature type="region of interest" description="Disordered" evidence="6">
    <location>
        <begin position="253"/>
        <end position="320"/>
    </location>
</feature>
<dbReference type="AlphaFoldDB" id="A0A9P6RJV2"/>
<evidence type="ECO:0000313" key="7">
    <source>
        <dbReference type="EMBL" id="KAG0319175.1"/>
    </source>
</evidence>
<feature type="region of interest" description="Disordered" evidence="6">
    <location>
        <begin position="332"/>
        <end position="374"/>
    </location>
</feature>
<feature type="compositionally biased region" description="Polar residues" evidence="6">
    <location>
        <begin position="365"/>
        <end position="374"/>
    </location>
</feature>
<dbReference type="GO" id="GO:0006406">
    <property type="term" value="P:mRNA export from nucleus"/>
    <property type="evidence" value="ECO:0007669"/>
    <property type="project" value="TreeGrafter"/>
</dbReference>
<accession>A0A9P6RJV2</accession>
<organism evidence="7 8">
    <name type="scientific">Dissophora globulifera</name>
    <dbReference type="NCBI Taxonomy" id="979702"/>
    <lineage>
        <taxon>Eukaryota</taxon>
        <taxon>Fungi</taxon>
        <taxon>Fungi incertae sedis</taxon>
        <taxon>Mucoromycota</taxon>
        <taxon>Mortierellomycotina</taxon>
        <taxon>Mortierellomycetes</taxon>
        <taxon>Mortierellales</taxon>
        <taxon>Mortierellaceae</taxon>
        <taxon>Dissophora</taxon>
    </lineage>
</organism>
<dbReference type="Pfam" id="PF05615">
    <property type="entry name" value="THOC7"/>
    <property type="match status" value="1"/>
</dbReference>
<evidence type="ECO:0000256" key="2">
    <source>
        <dbReference type="ARBA" id="ARBA00006482"/>
    </source>
</evidence>
<keyword evidence="3 5" id="KW-0175">Coiled coil</keyword>
<dbReference type="OrthoDB" id="205166at2759"/>
<comment type="similarity">
    <text evidence="2">Belongs to the THOC7 family.</text>
</comment>
<reference evidence="7" key="1">
    <citation type="journal article" date="2020" name="Fungal Divers.">
        <title>Resolving the Mortierellaceae phylogeny through synthesis of multi-gene phylogenetics and phylogenomics.</title>
        <authorList>
            <person name="Vandepol N."/>
            <person name="Liber J."/>
            <person name="Desiro A."/>
            <person name="Na H."/>
            <person name="Kennedy M."/>
            <person name="Barry K."/>
            <person name="Grigoriev I.V."/>
            <person name="Miller A.N."/>
            <person name="O'Donnell K."/>
            <person name="Stajich J.E."/>
            <person name="Bonito G."/>
        </authorList>
    </citation>
    <scope>NUCLEOTIDE SEQUENCE</scope>
    <source>
        <strain evidence="7">REB-010B</strain>
    </source>
</reference>
<sequence length="374" mass="42014">MDRDEPIIKTRLSINERPLRRLTARFFKWASTLSTATPQDIEDGLQSFLLEISQFQVGLSRSKLISEMAGRERILYAKDQQNIEANIETAEQELQVLAVKLEEAKRERSNKIQYDRIATELLQYPSRESSQQSIANLKAEILELENEADQQSMVMELRKKQFFTALMCLQSIQESIEEDQREEATRLFHKRPTHDDDDDDEDDTAINNRDIDDNNEMSNTVAPQNETREEQEEGTIPESMEDIALSVSRPSSTVPVIVNGSPSTRQQQTFPSQSRPMTPSFSASQGGLSVEAKSQRPTSPAPSGVNTPLGEGEDDEEGSVYAVNLLEYSHSTGSLLNTTPPGRTFQQQQQQRPSPPSRSLTSTPGDSSMNMDTL</sequence>
<evidence type="ECO:0000313" key="8">
    <source>
        <dbReference type="Proteomes" id="UP000738325"/>
    </source>
</evidence>
<feature type="coiled-coil region" evidence="5">
    <location>
        <begin position="80"/>
        <end position="154"/>
    </location>
</feature>
<dbReference type="GO" id="GO:0000445">
    <property type="term" value="C:THO complex part of transcription export complex"/>
    <property type="evidence" value="ECO:0007669"/>
    <property type="project" value="InterPro"/>
</dbReference>
<proteinExistence type="inferred from homology"/>
<evidence type="ECO:0000256" key="4">
    <source>
        <dbReference type="ARBA" id="ARBA00023242"/>
    </source>
</evidence>
<feature type="region of interest" description="Disordered" evidence="6">
    <location>
        <begin position="180"/>
        <end position="236"/>
    </location>
</feature>
<dbReference type="InterPro" id="IPR008501">
    <property type="entry name" value="THOC7/Mft1"/>
</dbReference>
<feature type="compositionally biased region" description="Polar residues" evidence="6">
    <location>
        <begin position="253"/>
        <end position="287"/>
    </location>
</feature>
<gene>
    <name evidence="7" type="primary">THOC7</name>
    <name evidence="7" type="ORF">BGZ99_005254</name>
</gene>
<feature type="compositionally biased region" description="Acidic residues" evidence="6">
    <location>
        <begin position="195"/>
        <end position="204"/>
    </location>
</feature>
<dbReference type="PANTHER" id="PTHR23405">
    <property type="entry name" value="MAINTENANCE OF KILLER 16 MAK16 PROTEIN-RELATED"/>
    <property type="match status" value="1"/>
</dbReference>